<accession>A0A7Y6TUX8</accession>
<proteinExistence type="inferred from homology"/>
<keyword evidence="7" id="KW-1185">Reference proteome</keyword>
<keyword evidence="2 6" id="KW-0223">Dioxygenase</keyword>
<dbReference type="GO" id="GO:0016702">
    <property type="term" value="F:oxidoreductase activity, acting on single donors with incorporation of molecular oxygen, incorporation of two atoms of oxygen"/>
    <property type="evidence" value="ECO:0007669"/>
    <property type="project" value="InterPro"/>
</dbReference>
<feature type="region of interest" description="Disordered" evidence="4">
    <location>
        <begin position="1"/>
        <end position="21"/>
    </location>
</feature>
<dbReference type="InterPro" id="IPR015889">
    <property type="entry name" value="Intradiol_dOase_core"/>
</dbReference>
<dbReference type="RefSeq" id="WP_176065229.1">
    <property type="nucleotide sequence ID" value="NZ_JABWMJ010000001.1"/>
</dbReference>
<dbReference type="Pfam" id="PF00775">
    <property type="entry name" value="Dioxygenase_C"/>
    <property type="match status" value="1"/>
</dbReference>
<dbReference type="InterPro" id="IPR050770">
    <property type="entry name" value="Intradiol_RC_Dioxygenase"/>
</dbReference>
<dbReference type="SUPFAM" id="SSF49482">
    <property type="entry name" value="Aromatic compound dioxygenase"/>
    <property type="match status" value="1"/>
</dbReference>
<name>A0A7Y6TUX8_9BURK</name>
<dbReference type="PANTHER" id="PTHR33711:SF9">
    <property type="entry name" value="PROTOCATECHUATE 3,4-DIOXYGENASE ALPHA CHAIN"/>
    <property type="match status" value="1"/>
</dbReference>
<evidence type="ECO:0000256" key="1">
    <source>
        <dbReference type="ARBA" id="ARBA00007825"/>
    </source>
</evidence>
<sequence>MKATPLPVEDDRGRADAAPDGTRRRVLHAALGAAVLGVPAFATARGGLPPITEGPFYPPASWRARTLDVDADLTTVRSGNGSAQRALGEHLDLLGVVSDADGRTIDGATVEIWQCDVFASYRHPHGAGARVDAGFQGFGESRSDARGAVRFRTIRPVAYPGRTPHIHVKVRHPSFGELTSQLFVAGEPGNARDGLWRSLPPEAQARVAMALRAAPAGSGVRWVVEQALVVG</sequence>
<evidence type="ECO:0000313" key="6">
    <source>
        <dbReference type="EMBL" id="NUZ04341.1"/>
    </source>
</evidence>
<evidence type="ECO:0000313" key="7">
    <source>
        <dbReference type="Proteomes" id="UP000529637"/>
    </source>
</evidence>
<comment type="similarity">
    <text evidence="1">Belongs to the intradiol ring-cleavage dioxygenase family.</text>
</comment>
<comment type="caution">
    <text evidence="6">The sequence shown here is derived from an EMBL/GenBank/DDBJ whole genome shotgun (WGS) entry which is preliminary data.</text>
</comment>
<dbReference type="Gene3D" id="2.60.130.10">
    <property type="entry name" value="Aromatic compound dioxygenase"/>
    <property type="match status" value="1"/>
</dbReference>
<evidence type="ECO:0000256" key="4">
    <source>
        <dbReference type="SAM" id="MobiDB-lite"/>
    </source>
</evidence>
<protein>
    <submittedName>
        <fullName evidence="6">Intradiol ring-cleavage dioxygenase</fullName>
    </submittedName>
</protein>
<dbReference type="AlphaFoldDB" id="A0A7Y6TUX8"/>
<dbReference type="Proteomes" id="UP000529637">
    <property type="component" value="Unassembled WGS sequence"/>
</dbReference>
<keyword evidence="3" id="KW-0560">Oxidoreductase</keyword>
<organism evidence="6 7">
    <name type="scientific">Piscinibacter koreensis</name>
    <dbReference type="NCBI Taxonomy" id="2742824"/>
    <lineage>
        <taxon>Bacteria</taxon>
        <taxon>Pseudomonadati</taxon>
        <taxon>Pseudomonadota</taxon>
        <taxon>Betaproteobacteria</taxon>
        <taxon>Burkholderiales</taxon>
        <taxon>Sphaerotilaceae</taxon>
        <taxon>Piscinibacter</taxon>
    </lineage>
</organism>
<dbReference type="InterPro" id="IPR000627">
    <property type="entry name" value="Intradiol_dOase_C"/>
</dbReference>
<evidence type="ECO:0000256" key="2">
    <source>
        <dbReference type="ARBA" id="ARBA00022964"/>
    </source>
</evidence>
<reference evidence="6 7" key="1">
    <citation type="submission" date="2020-06" db="EMBL/GenBank/DDBJ databases">
        <title>Schlegella sp. ID0723 isolated from air conditioner.</title>
        <authorList>
            <person name="Kim D.Y."/>
            <person name="Kim D.-U."/>
        </authorList>
    </citation>
    <scope>NUCLEOTIDE SEQUENCE [LARGE SCALE GENOMIC DNA]</scope>
    <source>
        <strain evidence="6 7">ID0723</strain>
    </source>
</reference>
<evidence type="ECO:0000256" key="3">
    <source>
        <dbReference type="ARBA" id="ARBA00023002"/>
    </source>
</evidence>
<feature type="domain" description="Intradiol ring-cleavage dioxygenases" evidence="5">
    <location>
        <begin position="77"/>
        <end position="198"/>
    </location>
</feature>
<evidence type="ECO:0000259" key="5">
    <source>
        <dbReference type="Pfam" id="PF00775"/>
    </source>
</evidence>
<feature type="compositionally biased region" description="Basic and acidic residues" evidence="4">
    <location>
        <begin position="9"/>
        <end position="21"/>
    </location>
</feature>
<dbReference type="PANTHER" id="PTHR33711">
    <property type="entry name" value="DIOXYGENASE, PUTATIVE (AFU_ORTHOLOGUE AFUA_2G02910)-RELATED"/>
    <property type="match status" value="1"/>
</dbReference>
<gene>
    <name evidence="6" type="ORF">HQN59_01065</name>
</gene>
<dbReference type="GO" id="GO:0008199">
    <property type="term" value="F:ferric iron binding"/>
    <property type="evidence" value="ECO:0007669"/>
    <property type="project" value="InterPro"/>
</dbReference>
<dbReference type="EMBL" id="JABWMJ010000001">
    <property type="protein sequence ID" value="NUZ04341.1"/>
    <property type="molecule type" value="Genomic_DNA"/>
</dbReference>